<evidence type="ECO:0008006" key="6">
    <source>
        <dbReference type="Google" id="ProtNLM"/>
    </source>
</evidence>
<evidence type="ECO:0000313" key="3">
    <source>
        <dbReference type="EMBL" id="SFU17635.1"/>
    </source>
</evidence>
<comment type="caution">
    <text evidence="2">The sequence shown here is derived from an EMBL/GenBank/DDBJ whole genome shotgun (WGS) entry which is preliminary data.</text>
</comment>
<keyword evidence="4" id="KW-1185">Reference proteome</keyword>
<dbReference type="EMBL" id="FPAV01000021">
    <property type="protein sequence ID" value="SFU17635.1"/>
    <property type="molecule type" value="Genomic_DNA"/>
</dbReference>
<dbReference type="Proteomes" id="UP000199173">
    <property type="component" value="Unassembled WGS sequence"/>
</dbReference>
<accession>A0AAX2EZG9</accession>
<name>A0AAX2EZG9_9ENTR</name>
<organism evidence="2 5">
    <name type="scientific">Kosakonia radicincitans</name>
    <dbReference type="NCBI Taxonomy" id="283686"/>
    <lineage>
        <taxon>Bacteria</taxon>
        <taxon>Pseudomonadati</taxon>
        <taxon>Pseudomonadota</taxon>
        <taxon>Gammaproteobacteria</taxon>
        <taxon>Enterobacterales</taxon>
        <taxon>Enterobacteriaceae</taxon>
        <taxon>Kosakonia</taxon>
    </lineage>
</organism>
<evidence type="ECO:0000256" key="1">
    <source>
        <dbReference type="SAM" id="SignalP"/>
    </source>
</evidence>
<dbReference type="RefSeq" id="WP_072441436.1">
    <property type="nucleotide sequence ID" value="NZ_FONC01000016.1"/>
</dbReference>
<gene>
    <name evidence="3" type="ORF">SAMN03159428_05066</name>
    <name evidence="2" type="ORF">SAMN03159514_05051</name>
</gene>
<evidence type="ECO:0000313" key="2">
    <source>
        <dbReference type="EMBL" id="SFR26665.1"/>
    </source>
</evidence>
<feature type="chain" id="PRO_5043926021" description="Fimbrial protein" evidence="1">
    <location>
        <begin position="24"/>
        <end position="547"/>
    </location>
</feature>
<protein>
    <recommendedName>
        <fullName evidence="6">Fimbrial protein</fullName>
    </recommendedName>
</protein>
<keyword evidence="1" id="KW-0732">Signal</keyword>
<dbReference type="Proteomes" id="UP000198760">
    <property type="component" value="Unassembled WGS sequence"/>
</dbReference>
<dbReference type="EMBL" id="FOYJ01000018">
    <property type="protein sequence ID" value="SFR26665.1"/>
    <property type="molecule type" value="Genomic_DNA"/>
</dbReference>
<feature type="signal peptide" evidence="1">
    <location>
        <begin position="1"/>
        <end position="23"/>
    </location>
</feature>
<dbReference type="AlphaFoldDB" id="A0AAX2EZG9"/>
<proteinExistence type="predicted"/>
<sequence length="547" mass="60214">MKVNLSRLLFLIIFYAIASPANAAVTKISYADAPTRNFIFVENDTDDNYFVTPAGVRDPRMTGSNRWTGLKYNGSGSMYQTSLGYIDNGYNTIIGDEYQFDMWLTNAPASNLLVGMRCINWYSGCDMATSLLPATYTDSQGFYGVDVTSGGTKWAHGMMSDQFYHYLNNFPVGQTFSMTINTCRTEDSYDPRMGQRCRDMPSGTWYERTVSHTKAAHFKFFSTNSISEIFFNTDGTPTIGEGNADCRMQVIGSVSGIACKVVTYTLNHNGISDTDVRFFPAISHAGLESAIRAADMQFSLDGASWQTVSGITHYYTFNAMKGHNSIYVFFSNNFFKEMINQGVNGGNLRDLVTFRLRNLTAPESGWYEFSTSAQLIFKPTNFSISIIPADFMVNPSRSGTVGSGNPDLDFDYLVTTNGKTAADMVLVSVSGPTQTINGRPWCIFSSKDGKTQVPFPGIVSFATASGNREVVDVGCDGQWRDMTSALWASTPLALANGETGVTRKSTVRFSIPMNDPQSLKTLNNASWYGDVSASGKVTVMAMWQNAR</sequence>
<evidence type="ECO:0000313" key="4">
    <source>
        <dbReference type="Proteomes" id="UP000198760"/>
    </source>
</evidence>
<evidence type="ECO:0000313" key="5">
    <source>
        <dbReference type="Proteomes" id="UP000199173"/>
    </source>
</evidence>
<reference evidence="4 5" key="1">
    <citation type="submission" date="2016-10" db="EMBL/GenBank/DDBJ databases">
        <authorList>
            <person name="Varghese N."/>
            <person name="Submissions S."/>
        </authorList>
    </citation>
    <scope>NUCLEOTIDE SEQUENCE [LARGE SCALE GENOMIC DNA]</scope>
    <source>
        <strain evidence="3 4">NFIX06</strain>
        <strain evidence="2 5">NFIX08</strain>
    </source>
</reference>